<dbReference type="AlphaFoldDB" id="A0A8C5LBT3"/>
<organism evidence="1 2">
    <name type="scientific">Jaculus jaculus</name>
    <name type="common">Lesser Egyptian jerboa</name>
    <dbReference type="NCBI Taxonomy" id="51337"/>
    <lineage>
        <taxon>Eukaryota</taxon>
        <taxon>Metazoa</taxon>
        <taxon>Chordata</taxon>
        <taxon>Craniata</taxon>
        <taxon>Vertebrata</taxon>
        <taxon>Euteleostomi</taxon>
        <taxon>Mammalia</taxon>
        <taxon>Eutheria</taxon>
        <taxon>Euarchontoglires</taxon>
        <taxon>Glires</taxon>
        <taxon>Rodentia</taxon>
        <taxon>Myomorpha</taxon>
        <taxon>Dipodoidea</taxon>
        <taxon>Dipodidae</taxon>
        <taxon>Dipodinae</taxon>
        <taxon>Jaculus</taxon>
    </lineage>
</organism>
<reference evidence="1" key="1">
    <citation type="submission" date="2025-08" db="UniProtKB">
        <authorList>
            <consortium name="Ensembl"/>
        </authorList>
    </citation>
    <scope>IDENTIFICATION</scope>
</reference>
<dbReference type="GO" id="GO:0005634">
    <property type="term" value="C:nucleus"/>
    <property type="evidence" value="ECO:0007669"/>
    <property type="project" value="TreeGrafter"/>
</dbReference>
<dbReference type="Proteomes" id="UP000694385">
    <property type="component" value="Unassembled WGS sequence"/>
</dbReference>
<dbReference type="Ensembl" id="ENSJJAT00000027182.1">
    <property type="protein sequence ID" value="ENSJJAP00000020633.1"/>
    <property type="gene ID" value="ENSJJAG00000021243.1"/>
</dbReference>
<proteinExistence type="predicted"/>
<accession>A0A8C5LBT3</accession>
<dbReference type="PANTHER" id="PTHR36466:SF1">
    <property type="entry name" value="BCL-2-LIKE PROTEIN 15"/>
    <property type="match status" value="1"/>
</dbReference>
<dbReference type="GeneTree" id="ENSGT00940000169252"/>
<dbReference type="PANTHER" id="PTHR36466">
    <property type="entry name" value="BCL-2-LIKE PROTEIN 15"/>
    <property type="match status" value="1"/>
</dbReference>
<evidence type="ECO:0000313" key="1">
    <source>
        <dbReference type="Ensembl" id="ENSJJAP00000020633.1"/>
    </source>
</evidence>
<sequence length="86" mass="9451">TSKMKSLRTFEEQTECVLNTLLADFLDPALRVANRNLVGVDEPDSGEACSFDVTVIAGRLRMLGDEYNEDLEASAKNIISDTLQGQ</sequence>
<name>A0A8C5LBT3_JACJA</name>
<reference evidence="1" key="2">
    <citation type="submission" date="2025-09" db="UniProtKB">
        <authorList>
            <consortium name="Ensembl"/>
        </authorList>
    </citation>
    <scope>IDENTIFICATION</scope>
</reference>
<keyword evidence="2" id="KW-1185">Reference proteome</keyword>
<evidence type="ECO:0000313" key="2">
    <source>
        <dbReference type="Proteomes" id="UP000694385"/>
    </source>
</evidence>
<dbReference type="GO" id="GO:0005829">
    <property type="term" value="C:cytosol"/>
    <property type="evidence" value="ECO:0007669"/>
    <property type="project" value="TreeGrafter"/>
</dbReference>
<dbReference type="OMA" id="VMNALLM"/>
<dbReference type="InterPro" id="IPR033543">
    <property type="entry name" value="BCL2L15"/>
</dbReference>
<protein>
    <submittedName>
        <fullName evidence="1">Uncharacterized protein</fullName>
    </submittedName>
</protein>